<reference evidence="4" key="1">
    <citation type="journal article" date="2019" name="Int. J. Syst. Evol. Microbiol.">
        <title>The Global Catalogue of Microorganisms (GCM) 10K type strain sequencing project: providing services to taxonomists for standard genome sequencing and annotation.</title>
        <authorList>
            <consortium name="The Broad Institute Genomics Platform"/>
            <consortium name="The Broad Institute Genome Sequencing Center for Infectious Disease"/>
            <person name="Wu L."/>
            <person name="Ma J."/>
        </authorList>
    </citation>
    <scope>NUCLEOTIDE SEQUENCE [LARGE SCALE GENOMIC DNA]</scope>
    <source>
        <strain evidence="4">JCM 15443</strain>
    </source>
</reference>
<comment type="caution">
    <text evidence="3">The sequence shown here is derived from an EMBL/GenBank/DDBJ whole genome shotgun (WGS) entry which is preliminary data.</text>
</comment>
<gene>
    <name evidence="3" type="ORF">GCM10010841_07940</name>
</gene>
<dbReference type="CDD" id="cd06533">
    <property type="entry name" value="Glyco_transf_WecG_TagA"/>
    <property type="match status" value="1"/>
</dbReference>
<dbReference type="GO" id="GO:0016740">
    <property type="term" value="F:transferase activity"/>
    <property type="evidence" value="ECO:0007669"/>
    <property type="project" value="UniProtKB-KW"/>
</dbReference>
<organism evidence="3 4">
    <name type="scientific">Deinococcus aerophilus</name>
    <dbReference type="NCBI Taxonomy" id="522488"/>
    <lineage>
        <taxon>Bacteria</taxon>
        <taxon>Thermotogati</taxon>
        <taxon>Deinococcota</taxon>
        <taxon>Deinococci</taxon>
        <taxon>Deinococcales</taxon>
        <taxon>Deinococcaceae</taxon>
        <taxon>Deinococcus</taxon>
    </lineage>
</organism>
<protein>
    <submittedName>
        <fullName evidence="3">UDP-N-acetyl-D-mannosaminuronic acid transferase</fullName>
    </submittedName>
</protein>
<proteinExistence type="predicted"/>
<keyword evidence="2 3" id="KW-0808">Transferase</keyword>
<dbReference type="Pfam" id="PF03808">
    <property type="entry name" value="Glyco_tran_WecG"/>
    <property type="match status" value="1"/>
</dbReference>
<dbReference type="PANTHER" id="PTHR34136:SF1">
    <property type="entry name" value="UDP-N-ACETYL-D-MANNOSAMINURONIC ACID TRANSFERASE"/>
    <property type="match status" value="1"/>
</dbReference>
<sequence length="249" mass="27002">MTSPSFHDRLRLFDLPLDVITLPATLDLLGGWLADEARAPHTVVTLNPEIIVQSRTHPEFVRAVQDADLVTADGVGIVYAARQLRGEEVPRAPGFDIVKGLMQRHGADLSVFFLGAKPGVAEVAAQNAAREYGVTVAGVHHGYFGPEDDERVARLVAASGAGLLLTAMGAGRQEVFNQQWRGVLGVPVMIGCGGVIDVLAGTADLAPAWTRRMGVEWIWRVAGDRKRWNRAPRLLQFVQMVAAEKKRKG</sequence>
<evidence type="ECO:0000256" key="1">
    <source>
        <dbReference type="ARBA" id="ARBA00022676"/>
    </source>
</evidence>
<dbReference type="PANTHER" id="PTHR34136">
    <property type="match status" value="1"/>
</dbReference>
<keyword evidence="4" id="KW-1185">Reference proteome</keyword>
<dbReference type="NCBIfam" id="TIGR00696">
    <property type="entry name" value="wecG_tagA_cpsF"/>
    <property type="match status" value="1"/>
</dbReference>
<evidence type="ECO:0000256" key="2">
    <source>
        <dbReference type="ARBA" id="ARBA00022679"/>
    </source>
</evidence>
<evidence type="ECO:0000313" key="4">
    <source>
        <dbReference type="Proteomes" id="UP000661918"/>
    </source>
</evidence>
<dbReference type="InterPro" id="IPR004629">
    <property type="entry name" value="WecG_TagA_CpsF"/>
</dbReference>
<keyword evidence="1" id="KW-0328">Glycosyltransferase</keyword>
<dbReference type="RefSeq" id="WP_188901601.1">
    <property type="nucleotide sequence ID" value="NZ_BMOM01000004.1"/>
</dbReference>
<evidence type="ECO:0000313" key="3">
    <source>
        <dbReference type="EMBL" id="GGM01916.1"/>
    </source>
</evidence>
<dbReference type="EMBL" id="BMOM01000004">
    <property type="protein sequence ID" value="GGM01916.1"/>
    <property type="molecule type" value="Genomic_DNA"/>
</dbReference>
<accession>A0ABQ2GMK5</accession>
<dbReference type="Proteomes" id="UP000661918">
    <property type="component" value="Unassembled WGS sequence"/>
</dbReference>
<name>A0ABQ2GMK5_9DEIO</name>